<dbReference type="EMBL" id="MHLZ01000038">
    <property type="protein sequence ID" value="OGZ19272.1"/>
    <property type="molecule type" value="Genomic_DNA"/>
</dbReference>
<evidence type="ECO:0000313" key="3">
    <source>
        <dbReference type="Proteomes" id="UP000177360"/>
    </source>
</evidence>
<feature type="region of interest" description="Disordered" evidence="1">
    <location>
        <begin position="1"/>
        <end position="45"/>
    </location>
</feature>
<comment type="caution">
    <text evidence="2">The sequence shown here is derived from an EMBL/GenBank/DDBJ whole genome shotgun (WGS) entry which is preliminary data.</text>
</comment>
<dbReference type="Proteomes" id="UP000177360">
    <property type="component" value="Unassembled WGS sequence"/>
</dbReference>
<organism evidence="2 3">
    <name type="scientific">Candidatus Nealsonbacteria bacterium RIFCSPHIGHO2_01_FULL_38_55</name>
    <dbReference type="NCBI Taxonomy" id="1801664"/>
    <lineage>
        <taxon>Bacteria</taxon>
        <taxon>Candidatus Nealsoniibacteriota</taxon>
    </lineage>
</organism>
<accession>A0A1G2E0S2</accession>
<sequence length="101" mass="10817">MSGAPANAGTNSVGVQSEGAAEGGCGGGIPLRPSRSPPAGGASVSFKEGSRIFKQRAQRNKFFLWKNLNAAGTFKFCRGKIYYVPPRHKYVLCLYSTGFER</sequence>
<name>A0A1G2E0S2_9BACT</name>
<evidence type="ECO:0000313" key="2">
    <source>
        <dbReference type="EMBL" id="OGZ19272.1"/>
    </source>
</evidence>
<reference evidence="2 3" key="1">
    <citation type="journal article" date="2016" name="Nat. Commun.">
        <title>Thousands of microbial genomes shed light on interconnected biogeochemical processes in an aquifer system.</title>
        <authorList>
            <person name="Anantharaman K."/>
            <person name="Brown C.T."/>
            <person name="Hug L.A."/>
            <person name="Sharon I."/>
            <person name="Castelle C.J."/>
            <person name="Probst A.J."/>
            <person name="Thomas B.C."/>
            <person name="Singh A."/>
            <person name="Wilkins M.J."/>
            <person name="Karaoz U."/>
            <person name="Brodie E.L."/>
            <person name="Williams K.H."/>
            <person name="Hubbard S.S."/>
            <person name="Banfield J.F."/>
        </authorList>
    </citation>
    <scope>NUCLEOTIDE SEQUENCE [LARGE SCALE GENOMIC DNA]</scope>
</reference>
<protein>
    <submittedName>
        <fullName evidence="2">Uncharacterized protein</fullName>
    </submittedName>
</protein>
<evidence type="ECO:0000256" key="1">
    <source>
        <dbReference type="SAM" id="MobiDB-lite"/>
    </source>
</evidence>
<dbReference type="AlphaFoldDB" id="A0A1G2E0S2"/>
<gene>
    <name evidence="2" type="ORF">A2626_01525</name>
</gene>
<proteinExistence type="predicted"/>